<evidence type="ECO:0000259" key="10">
    <source>
        <dbReference type="Pfam" id="PF16418"/>
    </source>
</evidence>
<dbReference type="PANTHER" id="PTHR13162:SF8">
    <property type="entry name" value="CCR4-NOT TRANSCRIPTION COMPLEX SUBUNIT 1"/>
    <property type="match status" value="1"/>
</dbReference>
<evidence type="ECO:0000256" key="3">
    <source>
        <dbReference type="ARBA" id="ARBA00023015"/>
    </source>
</evidence>
<dbReference type="Pfam" id="PF16417">
    <property type="entry name" value="CNOT1_TTP_bind"/>
    <property type="match status" value="1"/>
</dbReference>
<dbReference type="GO" id="GO:0000932">
    <property type="term" value="C:P-body"/>
    <property type="evidence" value="ECO:0007669"/>
    <property type="project" value="TreeGrafter"/>
</dbReference>
<evidence type="ECO:0000256" key="2">
    <source>
        <dbReference type="ARBA" id="ARBA00022491"/>
    </source>
</evidence>
<feature type="domain" description="CCR4-NOT transcription complex subunit 1 TTP binding" evidence="9">
    <location>
        <begin position="658"/>
        <end position="817"/>
    </location>
</feature>
<dbReference type="Pfam" id="PF12842">
    <property type="entry name" value="DUF3819"/>
    <property type="match status" value="1"/>
</dbReference>
<dbReference type="InterPro" id="IPR038535">
    <property type="entry name" value="CNOT1_TTP_bind_sf"/>
</dbReference>
<dbReference type="Gene3D" id="1.25.40.800">
    <property type="match status" value="1"/>
</dbReference>
<dbReference type="Gene3D" id="1.25.40.180">
    <property type="match status" value="1"/>
</dbReference>
<evidence type="ECO:0000259" key="8">
    <source>
        <dbReference type="Pfam" id="PF16415"/>
    </source>
</evidence>
<dbReference type="Gene3D" id="1.25.40.840">
    <property type="entry name" value="CCR4-NOT transcription complex subunit 1 TTP binding domain"/>
    <property type="match status" value="1"/>
</dbReference>
<dbReference type="Pfam" id="PF16415">
    <property type="entry name" value="CNOT1_CAF1_bind"/>
    <property type="match status" value="1"/>
</dbReference>
<evidence type="ECO:0000256" key="4">
    <source>
        <dbReference type="ARBA" id="ARBA00023163"/>
    </source>
</evidence>
<keyword evidence="13" id="KW-1185">Reference proteome</keyword>
<dbReference type="EMBL" id="KN880512">
    <property type="protein sequence ID" value="KIY67972.1"/>
    <property type="molecule type" value="Genomic_DNA"/>
</dbReference>
<dbReference type="GO" id="GO:0000288">
    <property type="term" value="P:nuclear-transcribed mRNA catabolic process, deadenylation-dependent decay"/>
    <property type="evidence" value="ECO:0007669"/>
    <property type="project" value="TreeGrafter"/>
</dbReference>
<feature type="domain" description="CCR4-NOT transcription complex subunit 1 CAF1-binding" evidence="8">
    <location>
        <begin position="856"/>
        <end position="1072"/>
    </location>
</feature>
<dbReference type="GO" id="GO:0030015">
    <property type="term" value="C:CCR4-NOT core complex"/>
    <property type="evidence" value="ECO:0007669"/>
    <property type="project" value="InterPro"/>
</dbReference>
<keyword evidence="5" id="KW-0539">Nucleus</keyword>
<organism evidence="12 13">
    <name type="scientific">Cylindrobasidium torrendii FP15055 ss-10</name>
    <dbReference type="NCBI Taxonomy" id="1314674"/>
    <lineage>
        <taxon>Eukaryota</taxon>
        <taxon>Fungi</taxon>
        <taxon>Dikarya</taxon>
        <taxon>Basidiomycota</taxon>
        <taxon>Agaricomycotina</taxon>
        <taxon>Agaricomycetes</taxon>
        <taxon>Agaricomycetidae</taxon>
        <taxon>Agaricales</taxon>
        <taxon>Marasmiineae</taxon>
        <taxon>Physalacriaceae</taxon>
        <taxon>Cylindrobasidium</taxon>
    </lineage>
</organism>
<dbReference type="STRING" id="1314674.A0A0D7BBR2"/>
<dbReference type="PANTHER" id="PTHR13162">
    <property type="entry name" value="CCR4-NOT TRANSCRIPTION COMPLEX"/>
    <property type="match status" value="1"/>
</dbReference>
<dbReference type="CDD" id="cd20710">
    <property type="entry name" value="NOT1_connector"/>
    <property type="match status" value="1"/>
</dbReference>
<keyword evidence="4" id="KW-0804">Transcription</keyword>
<dbReference type="GO" id="GO:0005634">
    <property type="term" value="C:nucleus"/>
    <property type="evidence" value="ECO:0007669"/>
    <property type="project" value="UniProtKB-SubCell"/>
</dbReference>
<dbReference type="InterPro" id="IPR032193">
    <property type="entry name" value="CNOT1_TTP_bind"/>
</dbReference>
<evidence type="ECO:0000313" key="13">
    <source>
        <dbReference type="Proteomes" id="UP000054007"/>
    </source>
</evidence>
<dbReference type="Pfam" id="PF04054">
    <property type="entry name" value="Not1"/>
    <property type="match status" value="1"/>
</dbReference>
<dbReference type="InterPro" id="IPR040398">
    <property type="entry name" value="Not1"/>
</dbReference>
<reference evidence="12 13" key="1">
    <citation type="journal article" date="2015" name="Fungal Genet. Biol.">
        <title>Evolution of novel wood decay mechanisms in Agaricales revealed by the genome sequences of Fistulina hepatica and Cylindrobasidium torrendii.</title>
        <authorList>
            <person name="Floudas D."/>
            <person name="Held B.W."/>
            <person name="Riley R."/>
            <person name="Nagy L.G."/>
            <person name="Koehler G."/>
            <person name="Ransdell A.S."/>
            <person name="Younus H."/>
            <person name="Chow J."/>
            <person name="Chiniquy J."/>
            <person name="Lipzen A."/>
            <person name="Tritt A."/>
            <person name="Sun H."/>
            <person name="Haridas S."/>
            <person name="LaButti K."/>
            <person name="Ohm R.A."/>
            <person name="Kues U."/>
            <person name="Blanchette R.A."/>
            <person name="Grigoriev I.V."/>
            <person name="Minto R.E."/>
            <person name="Hibbett D.S."/>
        </authorList>
    </citation>
    <scope>NUCLEOTIDE SEQUENCE [LARGE SCALE GENOMIC DNA]</scope>
    <source>
        <strain evidence="12 13">FP15055 ss-10</strain>
    </source>
</reference>
<proteinExistence type="predicted"/>
<feature type="domain" description="CCR4-NOT transcription complex subunit 1 HEAT repeat" evidence="10">
    <location>
        <begin position="471"/>
        <end position="615"/>
    </location>
</feature>
<evidence type="ECO:0000259" key="7">
    <source>
        <dbReference type="Pfam" id="PF12842"/>
    </source>
</evidence>
<dbReference type="Proteomes" id="UP000054007">
    <property type="component" value="Unassembled WGS sequence"/>
</dbReference>
<dbReference type="Pfam" id="PF25097">
    <property type="entry name" value="ARM_Cnot1"/>
    <property type="match status" value="1"/>
</dbReference>
<evidence type="ECO:0000259" key="11">
    <source>
        <dbReference type="Pfam" id="PF25097"/>
    </source>
</evidence>
<feature type="domain" description="CCR4-Not complex component Not1 C-terminal" evidence="6">
    <location>
        <begin position="1734"/>
        <end position="2090"/>
    </location>
</feature>
<gene>
    <name evidence="12" type="ORF">CYLTODRAFT_490136</name>
</gene>
<dbReference type="Gene3D" id="1.25.40.790">
    <property type="match status" value="1"/>
</dbReference>
<feature type="domain" description="CCR4-NOT transcription complex subunit 1-like NOT1 connector" evidence="11">
    <location>
        <begin position="1392"/>
        <end position="1575"/>
    </location>
</feature>
<name>A0A0D7BBR2_9AGAR</name>
<evidence type="ECO:0000259" key="9">
    <source>
        <dbReference type="Pfam" id="PF16417"/>
    </source>
</evidence>
<evidence type="ECO:0000256" key="5">
    <source>
        <dbReference type="ARBA" id="ARBA00023242"/>
    </source>
</evidence>
<dbReference type="OrthoDB" id="1933107at2759"/>
<evidence type="ECO:0000256" key="1">
    <source>
        <dbReference type="ARBA" id="ARBA00004123"/>
    </source>
</evidence>
<protein>
    <submittedName>
        <fullName evidence="12">Not1-domain-containing protein</fullName>
    </submittedName>
</protein>
<dbReference type="InterPro" id="IPR032191">
    <property type="entry name" value="CNOT1_CAF1_bind"/>
</dbReference>
<dbReference type="GO" id="GO:0060090">
    <property type="term" value="F:molecular adaptor activity"/>
    <property type="evidence" value="ECO:0007669"/>
    <property type="project" value="TreeGrafter"/>
</dbReference>
<dbReference type="InterPro" id="IPR007196">
    <property type="entry name" value="CCR4-Not_Not1_C"/>
</dbReference>
<dbReference type="InterPro" id="IPR055454">
    <property type="entry name" value="CNOT1-like_NOT1_connector"/>
</dbReference>
<dbReference type="GO" id="GO:0017148">
    <property type="term" value="P:negative regulation of translation"/>
    <property type="evidence" value="ECO:0007669"/>
    <property type="project" value="InterPro"/>
</dbReference>
<comment type="subcellular location">
    <subcellularLocation>
        <location evidence="1">Nucleus</location>
    </subcellularLocation>
</comment>
<dbReference type="InterPro" id="IPR032194">
    <property type="entry name" value="CNOT1_HEAT"/>
</dbReference>
<dbReference type="Pfam" id="PF16418">
    <property type="entry name" value="CNOT1_HEAT"/>
    <property type="match status" value="1"/>
</dbReference>
<feature type="domain" description="CCR4-NOT transcription complex subunit 1" evidence="7">
    <location>
        <begin position="1150"/>
        <end position="1290"/>
    </location>
</feature>
<sequence length="2097" mass="235376">MDTNSPTSTTNIHTIVRAQIVFLLSTINEENYERNQTEIRSLSKQHGTETYLHFIRRLIAHSQQRVIPASDAASTLTFRLLVDETQRLARDPFLADKFRDAIDKGEGDNWRGFDFVRFVERIGLRPLERLVLASSVASANRTELVNQAAAVIKSELKDAIIEIYRPTDEINLNPNQVAKLLSNLISESPDSPILDYQERNALILAAQNKFGRETVFPMLHHILPAMSATPGTTPVQVLLQLGPDITSDDLVVRAVLERFGMTDKQPPTESQVKDIITTLARHAAEGSTLCDVNAVVRALDAYDRATPLNWAAVIQAFDWPDRHGVDTATLKLLIAILLGAPRDQEPHAVTGFWTTWSNSLYQLRLLDALLSLPADTFNFVHLPGTRIVTVEDVAGASPTIKALAANVQGQTWNSLELFEVLLHLGGSDSPEVKACVRDMLDKAIKISAELVHMGLLQVPDPNWNELRLEYSRKLLTMFLGGHPNHQLVFMRIWQIRPSYLTDAFRDFYTDNTLNITRILDVAQDLKILDNLLEVRPFAFALDVAALASRREYLNLDKWLADNVSAHGKEFLHAVVEFLDDKMQSEKSARLSDPQVESRTMPLSASTITIVLRVLRNSASQMNEEELKSVVDVRNSCLQIHPRLMSLTPGSDVEPGSTVVNYTAEIEAEVDGIYKQMYDENITIDDVITMLQQHKESNNPRDHEVFSCMLHFLFDEYKFFQSYYPTRELSMTGYLFGSLIQHQLIDYIPLGIAIRYVLDALGCPPETNLFKFGVQALGRFEFRLAEWRPLCEKLVDIPALAETKPELIASIQRHLATTSADGGGSSDIRTLTVGPPAEQTVRVFVSIRADHIDEALSAPPEEVSDKILFIINNLAPSNFDAKVNDMKELFIDDYSRWLANYLVDQRISTEPNNHGLYLKFLDSLSSKALTKFILNETFVKAAHILNSERVMQSGAERTALKNVGSWLGSITLARDIPIRHKNMSFKDVLIEGYEGSRLPIALSFVCKTLEGCAHSRVFHTPNPWLMAVMSLLSEFYFFAELRLNPKFEIELLCSALDIELQSIEPSTILRSRPLTDVGPSLPDYPSDINSMPIGGEYDAAHIQGEPQPLSLPHGAGDAQRPLGNQIESLLQALSVHVQVNQQLAPLHVNPGFKRAVQFAVDRAVREIILPVVERSVTISCISTRELVVKDFATEPKEDKLRKASHLMAQKLAGSLALVTCKEPLRSNMQSHLRSYLTEAGFGDVAQQDPVVLLLMQDNLDVACAAIEKAATERALHDVDQSFEDQYEARHRLQSLRGGSQAFWAPGVPHNNFTAMLPDPLRIRSSGVSDSQVGVYDDFAISFEAVRRRGISRPSSTMSYNNYSPSPAPEAMGGAPSFVSHPESMERFAHITRDLETVMAQVHVPSLSLLAQNHDIRHLMRQVMFATMESQDRQRTPLAFSQKIVQLLFKTPNQLGRDVYVTLLDQLCRQFEDVAKEAINWLLYSTDERKYNVPVTVTLISSGVLNVALEDQQLAKTLWTDPRPLLLDFAVALVRQCLSSDPPVATQGQFTATLEVFGRLAQTGKATEDILQLLDDMGGARRHLVVEPPARMPSVRPDNDTRDKLVGSFNQWVIIFQRSPSPEKNFVSFITQMSKQGILKTEEGSLFFRVCAESSVETYLKNGSFIALDALSRLITYMIKYQGDASGIDNDHAKVHYLTKILSIFVLVLANMHEEQGVDFKQKPFFRLFSSLINDFHTIEAQLGTAYFQLLLALSDAFSSLQPTYFPGFSFSWICLISHRLYMPKLLMSENREGWAAFHKLLISLFKFLYPFLRDADLQRAAKDLYRGSLRILLVLLHDFPEFLSEYYFTLCDAIPPRCIQLRNIILSAFPSSIILPDPHLRGQSLESIPETGIIPPVSSDFAASLKNGDLRSLLDQFLLNRGSPSFLPSLKERVKLGAVVDGSLETYNLSLINALVMYIGVSSVAQTKARSGTPVFMAGDPGVVVLQYLAANLDIEGQHHLLSAIVLHLRYPNAHTHWFSSLLLHLFVEVPDERFREVLTKVLLERFIVHRPHPWGALVTFIELLRNPQYQFWTKDFINVAPEVKLLLDNVAKAIFTA</sequence>
<dbReference type="InterPro" id="IPR024557">
    <property type="entry name" value="CNOT1_dom_4"/>
</dbReference>
<accession>A0A0D7BBR2</accession>
<evidence type="ECO:0000259" key="6">
    <source>
        <dbReference type="Pfam" id="PF04054"/>
    </source>
</evidence>
<keyword evidence="2" id="KW-0678">Repressor</keyword>
<keyword evidence="3" id="KW-0805">Transcription regulation</keyword>
<evidence type="ECO:0000313" key="12">
    <source>
        <dbReference type="EMBL" id="KIY67972.1"/>
    </source>
</evidence>